<evidence type="ECO:0000313" key="2">
    <source>
        <dbReference type="Proteomes" id="UP000237752"/>
    </source>
</evidence>
<gene>
    <name evidence="1" type="ORF">CLV47_108137</name>
</gene>
<proteinExistence type="predicted"/>
<protein>
    <submittedName>
        <fullName evidence="1">Uncharacterized protein</fullName>
    </submittedName>
</protein>
<dbReference type="AlphaFoldDB" id="A0A2T1A0B8"/>
<comment type="caution">
    <text evidence="1">The sequence shown here is derived from an EMBL/GenBank/DDBJ whole genome shotgun (WGS) entry which is preliminary data.</text>
</comment>
<dbReference type="Proteomes" id="UP000237752">
    <property type="component" value="Unassembled WGS sequence"/>
</dbReference>
<evidence type="ECO:0000313" key="1">
    <source>
        <dbReference type="EMBL" id="PRZ41778.1"/>
    </source>
</evidence>
<keyword evidence="2" id="KW-1185">Reference proteome</keyword>
<accession>A0A2T1A0B8</accession>
<reference evidence="1 2" key="1">
    <citation type="submission" date="2018-03" db="EMBL/GenBank/DDBJ databases">
        <title>Genomic Encyclopedia of Archaeal and Bacterial Type Strains, Phase II (KMG-II): from individual species to whole genera.</title>
        <authorList>
            <person name="Goeker M."/>
        </authorList>
    </citation>
    <scope>NUCLEOTIDE SEQUENCE [LARGE SCALE GENOMIC DNA]</scope>
    <source>
        <strain evidence="1 2">DSM 100065</strain>
    </source>
</reference>
<dbReference type="EMBL" id="PVUE01000008">
    <property type="protein sequence ID" value="PRZ41778.1"/>
    <property type="molecule type" value="Genomic_DNA"/>
</dbReference>
<organism evidence="1 2">
    <name type="scientific">Antricoccus suffuscus</name>
    <dbReference type="NCBI Taxonomy" id="1629062"/>
    <lineage>
        <taxon>Bacteria</taxon>
        <taxon>Bacillati</taxon>
        <taxon>Actinomycetota</taxon>
        <taxon>Actinomycetes</taxon>
        <taxon>Geodermatophilales</taxon>
        <taxon>Antricoccaceae</taxon>
        <taxon>Antricoccus</taxon>
    </lineage>
</organism>
<sequence length="282" mass="30079">MPGDVLVRRTGRPRTGDRARRSCWPVAAARLEPAAGRPRIVAVRRVAAGRQTVVASETVGGGRPVAGVRSASADWPVRAGWTVPADRRVVAADGSTRRGGRSSWSLRVAAAEPAPSAAFGTVPRSPTAAGEPTQVVLRVSTSYQPARPVAARTRAASRRTGAEAECSCVKYFDSRFRRGVIYYPRGPRTEALRARVLGYVICALRRGPGDFRAIPLRKPGSPSAFGEAAADHESLDLIGALEDLHDFGLPHVALHWEVLGVAGAAEDLYGVRSDLHGVVRRD</sequence>
<name>A0A2T1A0B8_9ACTN</name>